<keyword evidence="3" id="KW-1185">Reference proteome</keyword>
<feature type="transmembrane region" description="Helical" evidence="1">
    <location>
        <begin position="88"/>
        <end position="106"/>
    </location>
</feature>
<dbReference type="EMBL" id="SWFT01000044">
    <property type="protein sequence ID" value="KAA8905590.1"/>
    <property type="molecule type" value="Genomic_DNA"/>
</dbReference>
<accession>A0A642UUA9</accession>
<dbReference type="PANTHER" id="PTHR28029">
    <property type="entry name" value="PROTEIN ILM1"/>
    <property type="match status" value="1"/>
</dbReference>
<evidence type="ECO:0000313" key="3">
    <source>
        <dbReference type="Proteomes" id="UP000449547"/>
    </source>
</evidence>
<dbReference type="InterPro" id="IPR018815">
    <property type="entry name" value="Incr_loss_mito_DNA_1"/>
</dbReference>
<dbReference type="Pfam" id="PF10311">
    <property type="entry name" value="Ilm1"/>
    <property type="match status" value="1"/>
</dbReference>
<dbReference type="RefSeq" id="XP_034013750.1">
    <property type="nucleotide sequence ID" value="XM_034153931.1"/>
</dbReference>
<feature type="transmembrane region" description="Helical" evidence="1">
    <location>
        <begin position="112"/>
        <end position="132"/>
    </location>
</feature>
<dbReference type="OMA" id="CDLMWQF"/>
<dbReference type="OrthoDB" id="5299849at2759"/>
<dbReference type="AlphaFoldDB" id="A0A642UUA9"/>
<feature type="transmembrane region" description="Helical" evidence="1">
    <location>
        <begin position="57"/>
        <end position="76"/>
    </location>
</feature>
<name>A0A642UUA9_DIURU</name>
<dbReference type="Proteomes" id="UP000449547">
    <property type="component" value="Unassembled WGS sequence"/>
</dbReference>
<protein>
    <recommendedName>
        <fullName evidence="4">Protein ILM1</fullName>
    </recommendedName>
</protein>
<reference evidence="2 3" key="1">
    <citation type="submission" date="2019-07" db="EMBL/GenBank/DDBJ databases">
        <title>Genome assembly of two rare yeast pathogens: Diutina rugosa and Trichomonascus ciferrii.</title>
        <authorList>
            <person name="Mixao V."/>
            <person name="Saus E."/>
            <person name="Hansen A."/>
            <person name="Lass-Flor C."/>
            <person name="Gabaldon T."/>
        </authorList>
    </citation>
    <scope>NUCLEOTIDE SEQUENCE [LARGE SCALE GENOMIC DNA]</scope>
    <source>
        <strain evidence="2 3">CBS 613</strain>
    </source>
</reference>
<dbReference type="VEuPathDB" id="FungiDB:DIURU_001393"/>
<organism evidence="2 3">
    <name type="scientific">Diutina rugosa</name>
    <name type="common">Yeast</name>
    <name type="synonym">Candida rugosa</name>
    <dbReference type="NCBI Taxonomy" id="5481"/>
    <lineage>
        <taxon>Eukaryota</taxon>
        <taxon>Fungi</taxon>
        <taxon>Dikarya</taxon>
        <taxon>Ascomycota</taxon>
        <taxon>Saccharomycotina</taxon>
        <taxon>Pichiomycetes</taxon>
        <taxon>Debaryomycetaceae</taxon>
        <taxon>Diutina</taxon>
    </lineage>
</organism>
<keyword evidence="1" id="KW-1133">Transmembrane helix</keyword>
<evidence type="ECO:0008006" key="4">
    <source>
        <dbReference type="Google" id="ProtNLM"/>
    </source>
</evidence>
<dbReference type="GeneID" id="54780046"/>
<sequence>MQFLSAKSMVYVRVLYLLIIVYYLLMAPEELGTIGIVVLLGQAMKVPLVFLTKENPLVGILAFMFSMLALADLVPLLSENLAYFETIIPIRTAIYFAVAAYCYLAESPLANSLVFTYVFFEVWINFITYNNLRDEKYYRFKKFVEENPHAFDEAAGAQVLVDTD</sequence>
<proteinExistence type="predicted"/>
<gene>
    <name evidence="2" type="ORF">DIURU_001393</name>
</gene>
<dbReference type="PANTHER" id="PTHR28029:SF1">
    <property type="entry name" value="PROTEIN ILM1"/>
    <property type="match status" value="1"/>
</dbReference>
<comment type="caution">
    <text evidence="2">The sequence shown here is derived from an EMBL/GenBank/DDBJ whole genome shotgun (WGS) entry which is preliminary data.</text>
</comment>
<keyword evidence="1" id="KW-0472">Membrane</keyword>
<evidence type="ECO:0000256" key="1">
    <source>
        <dbReference type="SAM" id="Phobius"/>
    </source>
</evidence>
<keyword evidence="1" id="KW-0812">Transmembrane</keyword>
<evidence type="ECO:0000313" key="2">
    <source>
        <dbReference type="EMBL" id="KAA8905590.1"/>
    </source>
</evidence>